<evidence type="ECO:0000256" key="6">
    <source>
        <dbReference type="ARBA" id="ARBA00022801"/>
    </source>
</evidence>
<feature type="transmembrane region" description="Helical" evidence="12">
    <location>
        <begin position="359"/>
        <end position="381"/>
    </location>
</feature>
<evidence type="ECO:0000256" key="12">
    <source>
        <dbReference type="SAM" id="Phobius"/>
    </source>
</evidence>
<comment type="cofactor">
    <cofactor evidence="1">
        <name>Zn(2+)</name>
        <dbReference type="ChEBI" id="CHEBI:29105"/>
    </cofactor>
</comment>
<feature type="transmembrane region" description="Helical" evidence="12">
    <location>
        <begin position="393"/>
        <end position="415"/>
    </location>
</feature>
<evidence type="ECO:0000256" key="9">
    <source>
        <dbReference type="ARBA" id="ARBA00023049"/>
    </source>
</evidence>
<dbReference type="RefSeq" id="WP_006236396.1">
    <property type="nucleotide sequence ID" value="NZ_JH636049.1"/>
</dbReference>
<dbReference type="Pfam" id="PF01435">
    <property type="entry name" value="Peptidase_M48"/>
    <property type="match status" value="1"/>
</dbReference>
<keyword evidence="2" id="KW-1003">Cell membrane</keyword>
<feature type="transmembrane region" description="Helical" evidence="12">
    <location>
        <begin position="36"/>
        <end position="58"/>
    </location>
</feature>
<organism evidence="14 15">
    <name type="scientific">Saccharomonospora xinjiangensis XJ-54</name>
    <dbReference type="NCBI Taxonomy" id="882086"/>
    <lineage>
        <taxon>Bacteria</taxon>
        <taxon>Bacillati</taxon>
        <taxon>Actinomycetota</taxon>
        <taxon>Actinomycetes</taxon>
        <taxon>Pseudonocardiales</taxon>
        <taxon>Pseudonocardiaceae</taxon>
        <taxon>Saccharomonospora</taxon>
    </lineage>
</organism>
<reference evidence="14 15" key="1">
    <citation type="submission" date="2012-01" db="EMBL/GenBank/DDBJ databases">
        <title>Improved High-Quality Draft sequence of Saccharomonospora xinjiangensis XJ-54.</title>
        <authorList>
            <consortium name="US DOE Joint Genome Institute"/>
            <person name="Lucas S."/>
            <person name="Han J."/>
            <person name="Lapidus A."/>
            <person name="Cheng J.-F."/>
            <person name="Goodwin L."/>
            <person name="Pitluck S."/>
            <person name="Peters L."/>
            <person name="Mikhailova N."/>
            <person name="Teshima H."/>
            <person name="Detter J.C."/>
            <person name="Han C."/>
            <person name="Tapia R."/>
            <person name="Land M."/>
            <person name="Hauser L."/>
            <person name="Kyrpides N."/>
            <person name="Ivanova N."/>
            <person name="Pagani I."/>
            <person name="Brambilla E.-M."/>
            <person name="Klenk H.-P."/>
            <person name="Woyke T."/>
        </authorList>
    </citation>
    <scope>NUCLEOTIDE SEQUENCE [LARGE SCALE GENOMIC DNA]</scope>
    <source>
        <strain evidence="14 15">XJ-54</strain>
    </source>
</reference>
<feature type="region of interest" description="Disordered" evidence="11">
    <location>
        <begin position="1"/>
        <end position="22"/>
    </location>
</feature>
<keyword evidence="7" id="KW-0862">Zinc</keyword>
<dbReference type="PANTHER" id="PTHR43221:SF2">
    <property type="entry name" value="PROTEASE HTPX HOMOLOG"/>
    <property type="match status" value="1"/>
</dbReference>
<keyword evidence="3 14" id="KW-0645">Protease</keyword>
<evidence type="ECO:0000259" key="13">
    <source>
        <dbReference type="Pfam" id="PF01435"/>
    </source>
</evidence>
<dbReference type="GO" id="GO:0004222">
    <property type="term" value="F:metalloendopeptidase activity"/>
    <property type="evidence" value="ECO:0007669"/>
    <property type="project" value="InterPro"/>
</dbReference>
<evidence type="ECO:0000256" key="1">
    <source>
        <dbReference type="ARBA" id="ARBA00001947"/>
    </source>
</evidence>
<dbReference type="InterPro" id="IPR050083">
    <property type="entry name" value="HtpX_protease"/>
</dbReference>
<sequence>MDTSVPDGDTGRRPSDTSPGAQLDERVLGAGTTLRFALLVALIVAASTLMLLYVGMALSAYDGFGCSLAAGIDPLTTTPSQVIARRSLQWEAYYDCTLRFAAPLPLWVTTIYLLVLAGLTGVLFLLLPVWKARGGRVVPLEAVDPDGTLHVLVADLAATAGLRSPPRVVVDPAAVSSAGAVVFGRNRRPTMCLHAGLLIRRHTDPEGFRAVVLHELAHIRNGDITVTYLTVALWRVFAALVLPPFLGWAALRYAVSSDDLVWSSEAPVVTRGLVLAGLMVVLVHLARADVLRSREIYADRTALRWGADPGGWVFPGPDPAERTAERVYGRFAELWRTHPRWATRRAALRDPSALFGARALPMFLTGATAAVVNTHVTFFLTQYVLLSGWMQQAAAMATAALVAGVVGVALWRAVVHALLTSRRVPSGLRAGLWLGLGLTAGGLAAGQGTVNEWLPVRPEAFALVVLVSVAFAWWVTQCAMLWTPVWPHRTLRPVLILTLVAGCVVLSVWFVWWQTQGVALAAGWSPLSWWPTLAEARDTLVSGFAGRALDGPVELSAVDAAFTVLMAMLSGTVGIPLALVAVAVLWVVPLLAWAIRPATSAPAWVRNAVPQHERTPLEINLPPLRRVLLPGVLGGLVAWAAAVAVTAALWDHLEDEPDPADLVMTYLVGHVLAVVVPAAASAIVTGLCVSRHRALSSLVSAQTAVLVGSMGVFVVRATEGCLPLGDPPDSVCTWRPGVFPQIHSQVLVPALWLATAAAAITTLAVALLRRRSSPDRPLVGAVPSRGVGGPRTRRAVVLVLAAAGFAPAAYQVVQLAPAHSRVPDAAFVQASAREKRPVVADAPVSEEIKALQVDYWLALGGDDLLDHFSVVREDLFAAVTEYVNAGGSGVTAELRTVRPLCADLATVAHDAARYFHVPDPDGHQLWQQFVTTARQGGQGCLDALDAGRAEDFDASMRTLADAQATGDRLDDRIDTLRDRGGR</sequence>
<name>I0UWQ4_9PSEU</name>
<dbReference type="AlphaFoldDB" id="I0UWQ4"/>
<dbReference type="EMBL" id="JH636049">
    <property type="protein sequence ID" value="EID52307.1"/>
    <property type="molecule type" value="Genomic_DNA"/>
</dbReference>
<dbReference type="GO" id="GO:0006508">
    <property type="term" value="P:proteolysis"/>
    <property type="evidence" value="ECO:0007669"/>
    <property type="project" value="UniProtKB-KW"/>
</dbReference>
<feature type="transmembrane region" description="Helical" evidence="12">
    <location>
        <begin position="627"/>
        <end position="650"/>
    </location>
</feature>
<keyword evidence="6" id="KW-0378">Hydrolase</keyword>
<dbReference type="Gene3D" id="3.30.2010.10">
    <property type="entry name" value="Metalloproteases ('zincins'), catalytic domain"/>
    <property type="match status" value="1"/>
</dbReference>
<dbReference type="HOGENOM" id="CLU_314210_0_0_11"/>
<dbReference type="GO" id="GO:0046872">
    <property type="term" value="F:metal ion binding"/>
    <property type="evidence" value="ECO:0007669"/>
    <property type="project" value="UniProtKB-KW"/>
</dbReference>
<evidence type="ECO:0000256" key="8">
    <source>
        <dbReference type="ARBA" id="ARBA00022989"/>
    </source>
</evidence>
<evidence type="ECO:0000256" key="10">
    <source>
        <dbReference type="ARBA" id="ARBA00023136"/>
    </source>
</evidence>
<keyword evidence="15" id="KW-1185">Reference proteome</keyword>
<dbReference type="PANTHER" id="PTHR43221">
    <property type="entry name" value="PROTEASE HTPX"/>
    <property type="match status" value="1"/>
</dbReference>
<feature type="transmembrane region" description="Helical" evidence="12">
    <location>
        <begin position="226"/>
        <end position="248"/>
    </location>
</feature>
<evidence type="ECO:0000256" key="7">
    <source>
        <dbReference type="ARBA" id="ARBA00022833"/>
    </source>
</evidence>
<keyword evidence="10 12" id="KW-0472">Membrane</keyword>
<gene>
    <name evidence="14" type="ORF">SacxiDRAFT_0018</name>
</gene>
<feature type="domain" description="Peptidase M48" evidence="13">
    <location>
        <begin position="146"/>
        <end position="350"/>
    </location>
</feature>
<feature type="transmembrane region" description="Helical" evidence="12">
    <location>
        <begin position="795"/>
        <end position="813"/>
    </location>
</feature>
<evidence type="ECO:0000256" key="2">
    <source>
        <dbReference type="ARBA" id="ARBA00022475"/>
    </source>
</evidence>
<feature type="transmembrane region" description="Helical" evidence="12">
    <location>
        <begin position="460"/>
        <end position="482"/>
    </location>
</feature>
<protein>
    <submittedName>
        <fullName evidence="14">Zn-dependent protease with chaperone function</fullName>
    </submittedName>
</protein>
<dbReference type="STRING" id="882086.SacxiDRAFT_0018"/>
<feature type="transmembrane region" description="Helical" evidence="12">
    <location>
        <begin position="746"/>
        <end position="768"/>
    </location>
</feature>
<feature type="transmembrane region" description="Helical" evidence="12">
    <location>
        <begin position="560"/>
        <end position="588"/>
    </location>
</feature>
<feature type="transmembrane region" description="Helical" evidence="12">
    <location>
        <begin position="268"/>
        <end position="286"/>
    </location>
</feature>
<proteinExistence type="predicted"/>
<dbReference type="eggNOG" id="COG0501">
    <property type="taxonomic scope" value="Bacteria"/>
</dbReference>
<keyword evidence="5" id="KW-0479">Metal-binding</keyword>
<feature type="transmembrane region" description="Helical" evidence="12">
    <location>
        <begin position="427"/>
        <end position="448"/>
    </location>
</feature>
<evidence type="ECO:0000256" key="5">
    <source>
        <dbReference type="ARBA" id="ARBA00022723"/>
    </source>
</evidence>
<evidence type="ECO:0000313" key="15">
    <source>
        <dbReference type="Proteomes" id="UP000004691"/>
    </source>
</evidence>
<evidence type="ECO:0000256" key="4">
    <source>
        <dbReference type="ARBA" id="ARBA00022692"/>
    </source>
</evidence>
<evidence type="ECO:0000256" key="3">
    <source>
        <dbReference type="ARBA" id="ARBA00022670"/>
    </source>
</evidence>
<keyword evidence="4 12" id="KW-0812">Transmembrane</keyword>
<feature type="transmembrane region" description="Helical" evidence="12">
    <location>
        <begin position="494"/>
        <end position="512"/>
    </location>
</feature>
<evidence type="ECO:0000313" key="14">
    <source>
        <dbReference type="EMBL" id="EID52307.1"/>
    </source>
</evidence>
<keyword evidence="9" id="KW-0482">Metalloprotease</keyword>
<feature type="transmembrane region" description="Helical" evidence="12">
    <location>
        <begin position="662"/>
        <end position="687"/>
    </location>
</feature>
<dbReference type="InterPro" id="IPR001915">
    <property type="entry name" value="Peptidase_M48"/>
</dbReference>
<feature type="transmembrane region" description="Helical" evidence="12">
    <location>
        <begin position="104"/>
        <end position="127"/>
    </location>
</feature>
<dbReference type="Proteomes" id="UP000004691">
    <property type="component" value="Unassembled WGS sequence"/>
</dbReference>
<dbReference type="CDD" id="cd07329">
    <property type="entry name" value="M56_like"/>
    <property type="match status" value="1"/>
</dbReference>
<dbReference type="OrthoDB" id="4889053at2"/>
<accession>I0UWQ4</accession>
<evidence type="ECO:0000256" key="11">
    <source>
        <dbReference type="SAM" id="MobiDB-lite"/>
    </source>
</evidence>
<feature type="transmembrane region" description="Helical" evidence="12">
    <location>
        <begin position="694"/>
        <end position="715"/>
    </location>
</feature>
<keyword evidence="8 12" id="KW-1133">Transmembrane helix</keyword>